<dbReference type="InterPro" id="IPR004143">
    <property type="entry name" value="BPL_LPL_catalytic"/>
</dbReference>
<dbReference type="SUPFAM" id="SSF55681">
    <property type="entry name" value="Class II aaRS and biotin synthetases"/>
    <property type="match status" value="1"/>
</dbReference>
<dbReference type="GO" id="GO:0033819">
    <property type="term" value="F:lipoyl(octanoyl) transferase activity"/>
    <property type="evidence" value="ECO:0007669"/>
    <property type="project" value="UniProtKB-EC"/>
</dbReference>
<dbReference type="FunFam" id="3.30.930.10:FF:000020">
    <property type="entry name" value="Octanoyltransferase"/>
    <property type="match status" value="1"/>
</dbReference>
<dbReference type="NCBIfam" id="NF010922">
    <property type="entry name" value="PRK14342.1"/>
    <property type="match status" value="1"/>
</dbReference>
<dbReference type="NCBIfam" id="TIGR00214">
    <property type="entry name" value="lipB"/>
    <property type="match status" value="1"/>
</dbReference>
<keyword evidence="5 7" id="KW-0012">Acyltransferase</keyword>
<dbReference type="PANTHER" id="PTHR10993">
    <property type="entry name" value="OCTANOYLTRANSFERASE"/>
    <property type="match status" value="1"/>
</dbReference>
<dbReference type="UniPathway" id="UPA00538">
    <property type="reaction ID" value="UER00592"/>
</dbReference>
<dbReference type="HAMAP" id="MF_00013">
    <property type="entry name" value="LipB"/>
    <property type="match status" value="1"/>
</dbReference>
<dbReference type="EMBL" id="UOFS01000048">
    <property type="protein sequence ID" value="VAX01271.1"/>
    <property type="molecule type" value="Genomic_DNA"/>
</dbReference>
<dbReference type="GO" id="GO:0009249">
    <property type="term" value="P:protein lipoylation"/>
    <property type="evidence" value="ECO:0007669"/>
    <property type="project" value="InterPro"/>
</dbReference>
<dbReference type="AlphaFoldDB" id="A0A3B1AHV6"/>
<comment type="pathway">
    <text evidence="1">Protein modification; protein lipoylation via endogenous pathway; protein N(6)-(lipoyl)lysine from octanoyl-[acyl-carrier-protein]: step 1/2.</text>
</comment>
<accession>A0A3B1AHV6</accession>
<evidence type="ECO:0000313" key="7">
    <source>
        <dbReference type="EMBL" id="VAX01271.1"/>
    </source>
</evidence>
<dbReference type="Gene3D" id="3.30.930.10">
    <property type="entry name" value="Bira Bifunctional Protein, Domain 2"/>
    <property type="match status" value="1"/>
</dbReference>
<evidence type="ECO:0000256" key="1">
    <source>
        <dbReference type="ARBA" id="ARBA00004821"/>
    </source>
</evidence>
<evidence type="ECO:0000256" key="3">
    <source>
        <dbReference type="ARBA" id="ARBA00022490"/>
    </source>
</evidence>
<gene>
    <name evidence="7" type="ORF">MNBD_GAMMA22-3109</name>
</gene>
<keyword evidence="4 7" id="KW-0808">Transferase</keyword>
<evidence type="ECO:0000256" key="5">
    <source>
        <dbReference type="ARBA" id="ARBA00023315"/>
    </source>
</evidence>
<feature type="domain" description="BPL/LPL catalytic" evidence="6">
    <location>
        <begin position="39"/>
        <end position="213"/>
    </location>
</feature>
<dbReference type="PANTHER" id="PTHR10993:SF7">
    <property type="entry name" value="LIPOYLTRANSFERASE 2, MITOCHONDRIAL-RELATED"/>
    <property type="match status" value="1"/>
</dbReference>
<name>A0A3B1AHV6_9ZZZZ</name>
<dbReference type="PROSITE" id="PS51733">
    <property type="entry name" value="BPL_LPL_CATALYTIC"/>
    <property type="match status" value="1"/>
</dbReference>
<evidence type="ECO:0000259" key="6">
    <source>
        <dbReference type="PROSITE" id="PS51733"/>
    </source>
</evidence>
<sequence>MIKNSSNSNNNEIKTQLLGRQAYETIVQRMQQFTAERQKNTLDEIWITEHDSVFTLGFNGKIDHIISESNIPVVRTDRGGQVTYHGPGQIVIYLLIDIKRRKLSIRNLVRLIEQAIIDLLNGYNITAHGDVKAPGVYVGNKKIAALGLRVKQKGTYHGLALNANMDLSPYQYINPCGVTNAEITQLVDFGVTEDLNYISNKLVEKIKQLLNKQ</sequence>
<dbReference type="CDD" id="cd16444">
    <property type="entry name" value="LipB"/>
    <property type="match status" value="1"/>
</dbReference>
<dbReference type="PROSITE" id="PS01313">
    <property type="entry name" value="LIPB"/>
    <property type="match status" value="1"/>
</dbReference>
<dbReference type="InterPro" id="IPR045864">
    <property type="entry name" value="aa-tRNA-synth_II/BPL/LPL"/>
</dbReference>
<dbReference type="EC" id="2.3.1.181" evidence="2"/>
<keyword evidence="3" id="KW-0963">Cytoplasm</keyword>
<dbReference type="Pfam" id="PF21948">
    <property type="entry name" value="LplA-B_cat"/>
    <property type="match status" value="1"/>
</dbReference>
<dbReference type="InterPro" id="IPR020605">
    <property type="entry name" value="Octanoyltransferase_CS"/>
</dbReference>
<evidence type="ECO:0000256" key="4">
    <source>
        <dbReference type="ARBA" id="ARBA00022679"/>
    </source>
</evidence>
<dbReference type="InterPro" id="IPR000544">
    <property type="entry name" value="Octanoyltransferase"/>
</dbReference>
<evidence type="ECO:0000256" key="2">
    <source>
        <dbReference type="ARBA" id="ARBA00012334"/>
    </source>
</evidence>
<reference evidence="7" key="1">
    <citation type="submission" date="2018-06" db="EMBL/GenBank/DDBJ databases">
        <authorList>
            <person name="Zhirakovskaya E."/>
        </authorList>
    </citation>
    <scope>NUCLEOTIDE SEQUENCE</scope>
</reference>
<proteinExistence type="inferred from homology"/>
<protein>
    <recommendedName>
        <fullName evidence="2">lipoyl(octanoyl) transferase</fullName>
        <ecNumber evidence="2">2.3.1.181</ecNumber>
    </recommendedName>
</protein>
<dbReference type="PIRSF" id="PIRSF016262">
    <property type="entry name" value="LPLase"/>
    <property type="match status" value="1"/>
</dbReference>
<organism evidence="7">
    <name type="scientific">hydrothermal vent metagenome</name>
    <dbReference type="NCBI Taxonomy" id="652676"/>
    <lineage>
        <taxon>unclassified sequences</taxon>
        <taxon>metagenomes</taxon>
        <taxon>ecological metagenomes</taxon>
    </lineage>
</organism>